<reference evidence="1" key="1">
    <citation type="submission" date="2021-02" db="EMBL/GenBank/DDBJ databases">
        <authorList>
            <person name="Nowell W R."/>
        </authorList>
    </citation>
    <scope>NUCLEOTIDE SEQUENCE</scope>
</reference>
<accession>A0A815GUD2</accession>
<dbReference type="AlphaFoldDB" id="A0A815GUD2"/>
<dbReference type="EMBL" id="CAJNOE010000833">
    <property type="protein sequence ID" value="CAF1342593.1"/>
    <property type="molecule type" value="Genomic_DNA"/>
</dbReference>
<evidence type="ECO:0000313" key="2">
    <source>
        <dbReference type="Proteomes" id="UP000663860"/>
    </source>
</evidence>
<dbReference type="Proteomes" id="UP000663860">
    <property type="component" value="Unassembled WGS sequence"/>
</dbReference>
<proteinExistence type="predicted"/>
<organism evidence="1 2">
    <name type="scientific">Adineta steineri</name>
    <dbReference type="NCBI Taxonomy" id="433720"/>
    <lineage>
        <taxon>Eukaryota</taxon>
        <taxon>Metazoa</taxon>
        <taxon>Spiralia</taxon>
        <taxon>Gnathifera</taxon>
        <taxon>Rotifera</taxon>
        <taxon>Eurotatoria</taxon>
        <taxon>Bdelloidea</taxon>
        <taxon>Adinetida</taxon>
        <taxon>Adinetidae</taxon>
        <taxon>Adineta</taxon>
    </lineage>
</organism>
<protein>
    <submittedName>
        <fullName evidence="1">Uncharacterized protein</fullName>
    </submittedName>
</protein>
<name>A0A815GUD2_9BILA</name>
<gene>
    <name evidence="1" type="ORF">IZO911_LOCUS36314</name>
</gene>
<sequence>MYFILSPALVLMEQILNTFSNLELRFVQDSSSSQSIDRTPTATYQFVANHWHLGFEAVYKHNDTFHPHPYILETDGTRLESNTLDIGHYDISLNLVLKRLRDFDIDDLKRYYQAIDKSIDSDEEIQDFHKVYLNLCCKINGLSISYPCNNGYPINLPKFISNPWTSRNTLTRFRYDAENRDGTFPCEMTLCLENTIHLQSYKIVLCLITNTIPARMDYHTIRWICKFKPQRSNHSQREKSHNLNHDSGIIVANVFGPELKFTPQMLSPNNPNCVRSCFQSQKFADEFLNSDYRDNAALAVVVTKITDYPDLMKERRRDGNILRYLPFNELDDVNNNLTTSDATITKRLKIHKEQCVKQLLFFDENESGTFSQAHVRVYVAGYDNHDVLLTETLSPPLRNNKIFEPLQIRKIPQPTTELRANDSAYVYCDYDYSIFFDENESGTFSQAHVRVYVAGYDNHDVLLTETLSPPLRNNKIFEPLQIRKIPQPTTELRANDSAYVYCDYDYSKSKSEYTVCPFQFQLVFQDPSTTLNEQLFNKPHICVNASYNLLQFTVPNAVQFDRKRVFIRLRHIQSKDYNPSPIALNDIELWIYYADPTTVAESLVQEYFNNIIHPQPTGLILNEGLEIEPIDSQEDSEELSSVMNTPDIELNTCKRFDFSNGSFRQNSS</sequence>
<evidence type="ECO:0000313" key="1">
    <source>
        <dbReference type="EMBL" id="CAF1342593.1"/>
    </source>
</evidence>
<feature type="non-terminal residue" evidence="1">
    <location>
        <position position="1"/>
    </location>
</feature>
<comment type="caution">
    <text evidence="1">The sequence shown here is derived from an EMBL/GenBank/DDBJ whole genome shotgun (WGS) entry which is preliminary data.</text>
</comment>